<name>A0A3L8PMA3_9ACTN</name>
<dbReference type="OrthoDB" id="9799036at2"/>
<evidence type="ECO:0000313" key="2">
    <source>
        <dbReference type="EMBL" id="RLV55152.1"/>
    </source>
</evidence>
<sequence>MGTVSSEHRHVIPLRWADLDSLNHVNNVVYLRYAAEARAALIERGLMDDRRITRIAVEFVRPIQLGPRPVIVTSRLEGDDVVHEIGIEGSPHLYARVTWGHDGVGRVDPIEGVDSLPLTLRRLDLDERGVVDPVQICELLQESRIPFMSSLFDEGERGTVVLAHLDVRLHAAIAWRSEPVESRVWVDRVGGSSYTIAAQLCVDGRAAVSSDAVLVGFDASTQRSRAMTDPERAALVRGMRS</sequence>
<dbReference type="GO" id="GO:0047617">
    <property type="term" value="F:fatty acyl-CoA hydrolase activity"/>
    <property type="evidence" value="ECO:0007669"/>
    <property type="project" value="TreeGrafter"/>
</dbReference>
<protein>
    <submittedName>
        <fullName evidence="2">Acyl-[acyl-carrier-protein] thioesterase</fullName>
    </submittedName>
</protein>
<feature type="domain" description="Acyl-ACP thioesterase-like C-terminal" evidence="1">
    <location>
        <begin position="7"/>
        <end position="99"/>
    </location>
</feature>
<reference evidence="2 3" key="1">
    <citation type="submission" date="2018-10" db="EMBL/GenBank/DDBJ databases">
        <title>Aeromicrobium sp. 9W16Y-2 whole genome shotgun sequence.</title>
        <authorList>
            <person name="Li F."/>
        </authorList>
    </citation>
    <scope>NUCLEOTIDE SEQUENCE [LARGE SCALE GENOMIC DNA]</scope>
    <source>
        <strain evidence="2 3">9W16Y-2</strain>
    </source>
</reference>
<evidence type="ECO:0000313" key="3">
    <source>
        <dbReference type="Proteomes" id="UP000282515"/>
    </source>
</evidence>
<dbReference type="PANTHER" id="PTHR31793:SF24">
    <property type="entry name" value="LONG-CHAIN ACYL-COA THIOESTERASE FADM"/>
    <property type="match status" value="1"/>
</dbReference>
<keyword evidence="3" id="KW-1185">Reference proteome</keyword>
<evidence type="ECO:0000259" key="1">
    <source>
        <dbReference type="Pfam" id="PF20791"/>
    </source>
</evidence>
<dbReference type="PANTHER" id="PTHR31793">
    <property type="entry name" value="4-HYDROXYBENZOYL-COA THIOESTERASE FAMILY MEMBER"/>
    <property type="match status" value="1"/>
</dbReference>
<accession>A0A3L8PMA3</accession>
<dbReference type="CDD" id="cd00586">
    <property type="entry name" value="4HBT"/>
    <property type="match status" value="1"/>
</dbReference>
<organism evidence="2 3">
    <name type="scientific">Aeromicrobium phragmitis</name>
    <dbReference type="NCBI Taxonomy" id="2478914"/>
    <lineage>
        <taxon>Bacteria</taxon>
        <taxon>Bacillati</taxon>
        <taxon>Actinomycetota</taxon>
        <taxon>Actinomycetes</taxon>
        <taxon>Propionibacteriales</taxon>
        <taxon>Nocardioidaceae</taxon>
        <taxon>Aeromicrobium</taxon>
    </lineage>
</organism>
<gene>
    <name evidence="2" type="ORF">D9V41_12585</name>
</gene>
<dbReference type="AlphaFoldDB" id="A0A3L8PMA3"/>
<dbReference type="SUPFAM" id="SSF54637">
    <property type="entry name" value="Thioesterase/thiol ester dehydrase-isomerase"/>
    <property type="match status" value="2"/>
</dbReference>
<comment type="caution">
    <text evidence="2">The sequence shown here is derived from an EMBL/GenBank/DDBJ whole genome shotgun (WGS) entry which is preliminary data.</text>
</comment>
<dbReference type="Proteomes" id="UP000282515">
    <property type="component" value="Unassembled WGS sequence"/>
</dbReference>
<dbReference type="EMBL" id="RDBF01000010">
    <property type="protein sequence ID" value="RLV55152.1"/>
    <property type="molecule type" value="Genomic_DNA"/>
</dbReference>
<dbReference type="InterPro" id="IPR029069">
    <property type="entry name" value="HotDog_dom_sf"/>
</dbReference>
<dbReference type="InterPro" id="IPR050563">
    <property type="entry name" value="4-hydroxybenzoyl-CoA_TE"/>
</dbReference>
<dbReference type="Gene3D" id="3.10.129.10">
    <property type="entry name" value="Hotdog Thioesterase"/>
    <property type="match status" value="2"/>
</dbReference>
<dbReference type="InterPro" id="IPR049427">
    <property type="entry name" value="Acyl-ACP_TE_C"/>
</dbReference>
<dbReference type="Pfam" id="PF20791">
    <property type="entry name" value="Acyl-ACP_TE_C"/>
    <property type="match status" value="1"/>
</dbReference>
<proteinExistence type="predicted"/>